<evidence type="ECO:0000313" key="2">
    <source>
        <dbReference type="WBParaSite" id="nRc.2.0.1.t13253-RA"/>
    </source>
</evidence>
<sequence length="171" mass="19632">MVCWSSGDYICPDCWQARFDSCLNPIFQTYTDLFVESGQSSFFNYELLQKESAFPIAQLAQLFVESGQSSLLNYELFEKESAFPVAWLAQLYGNIQHSTHRIDDSANQRFPNPVICVELSSGWSHPPTHVPVMEQHWHRQADHSTHSKSLTSWCQWLERTVRTLLGVSSTI</sequence>
<accession>A0A915IHC6</accession>
<dbReference type="Proteomes" id="UP000887565">
    <property type="component" value="Unplaced"/>
</dbReference>
<keyword evidence="1" id="KW-1185">Reference proteome</keyword>
<protein>
    <submittedName>
        <fullName evidence="2">Uncharacterized protein</fullName>
    </submittedName>
</protein>
<dbReference type="AlphaFoldDB" id="A0A915IHC6"/>
<name>A0A915IHC6_ROMCU</name>
<dbReference type="WBParaSite" id="nRc.2.0.1.t13253-RA">
    <property type="protein sequence ID" value="nRc.2.0.1.t13253-RA"/>
    <property type="gene ID" value="nRc.2.0.1.g13253"/>
</dbReference>
<reference evidence="2" key="1">
    <citation type="submission" date="2022-11" db="UniProtKB">
        <authorList>
            <consortium name="WormBaseParasite"/>
        </authorList>
    </citation>
    <scope>IDENTIFICATION</scope>
</reference>
<proteinExistence type="predicted"/>
<evidence type="ECO:0000313" key="1">
    <source>
        <dbReference type="Proteomes" id="UP000887565"/>
    </source>
</evidence>
<organism evidence="1 2">
    <name type="scientific">Romanomermis culicivorax</name>
    <name type="common">Nematode worm</name>
    <dbReference type="NCBI Taxonomy" id="13658"/>
    <lineage>
        <taxon>Eukaryota</taxon>
        <taxon>Metazoa</taxon>
        <taxon>Ecdysozoa</taxon>
        <taxon>Nematoda</taxon>
        <taxon>Enoplea</taxon>
        <taxon>Dorylaimia</taxon>
        <taxon>Mermithida</taxon>
        <taxon>Mermithoidea</taxon>
        <taxon>Mermithidae</taxon>
        <taxon>Romanomermis</taxon>
    </lineage>
</organism>